<dbReference type="PANTHER" id="PTHR33621">
    <property type="entry name" value="ASPARTIC/GLUTAMIC ACID-RICH PROTEIN"/>
    <property type="match status" value="1"/>
</dbReference>
<keyword evidence="3" id="KW-1185">Reference proteome</keyword>
<feature type="compositionally biased region" description="Basic and acidic residues" evidence="1">
    <location>
        <begin position="514"/>
        <end position="523"/>
    </location>
</feature>
<feature type="region of interest" description="Disordered" evidence="1">
    <location>
        <begin position="194"/>
        <end position="215"/>
    </location>
</feature>
<feature type="compositionally biased region" description="Basic and acidic residues" evidence="1">
    <location>
        <begin position="206"/>
        <end position="215"/>
    </location>
</feature>
<feature type="region of interest" description="Disordered" evidence="1">
    <location>
        <begin position="485"/>
        <end position="535"/>
    </location>
</feature>
<organism evidence="2 3">
    <name type="scientific">Saponaria officinalis</name>
    <name type="common">Common soapwort</name>
    <name type="synonym">Lychnis saponaria</name>
    <dbReference type="NCBI Taxonomy" id="3572"/>
    <lineage>
        <taxon>Eukaryota</taxon>
        <taxon>Viridiplantae</taxon>
        <taxon>Streptophyta</taxon>
        <taxon>Embryophyta</taxon>
        <taxon>Tracheophyta</taxon>
        <taxon>Spermatophyta</taxon>
        <taxon>Magnoliopsida</taxon>
        <taxon>eudicotyledons</taxon>
        <taxon>Gunneridae</taxon>
        <taxon>Pentapetalae</taxon>
        <taxon>Caryophyllales</taxon>
        <taxon>Caryophyllaceae</taxon>
        <taxon>Caryophylleae</taxon>
        <taxon>Saponaria</taxon>
    </lineage>
</organism>
<feature type="compositionally biased region" description="Low complexity" evidence="1">
    <location>
        <begin position="85"/>
        <end position="96"/>
    </location>
</feature>
<proteinExistence type="predicted"/>
<gene>
    <name evidence="2" type="ORF">RND81_14G138200</name>
</gene>
<protein>
    <submittedName>
        <fullName evidence="2">Uncharacterized protein</fullName>
    </submittedName>
</protein>
<reference evidence="2" key="1">
    <citation type="submission" date="2024-03" db="EMBL/GenBank/DDBJ databases">
        <title>WGS assembly of Saponaria officinalis var. Norfolk2.</title>
        <authorList>
            <person name="Jenkins J."/>
            <person name="Shu S."/>
            <person name="Grimwood J."/>
            <person name="Barry K."/>
            <person name="Goodstein D."/>
            <person name="Schmutz J."/>
            <person name="Leebens-Mack J."/>
            <person name="Osbourn A."/>
        </authorList>
    </citation>
    <scope>NUCLEOTIDE SEQUENCE [LARGE SCALE GENOMIC DNA]</scope>
    <source>
        <strain evidence="2">JIC</strain>
    </source>
</reference>
<dbReference type="AlphaFoldDB" id="A0AAW1GS13"/>
<name>A0AAW1GS13_SAPOF</name>
<dbReference type="PANTHER" id="PTHR33621:SF2">
    <property type="entry name" value="RIBOSOMAL L1 DOMAIN-CONTAINING PROTEIN"/>
    <property type="match status" value="1"/>
</dbReference>
<evidence type="ECO:0000313" key="2">
    <source>
        <dbReference type="EMBL" id="KAK9665813.1"/>
    </source>
</evidence>
<evidence type="ECO:0000313" key="3">
    <source>
        <dbReference type="Proteomes" id="UP001443914"/>
    </source>
</evidence>
<evidence type="ECO:0000256" key="1">
    <source>
        <dbReference type="SAM" id="MobiDB-lite"/>
    </source>
</evidence>
<sequence length="885" mass="96895">MDFQNMKRRQLQALCKLNNIPANLTNASMAHSLSLLPSVQGLEEFMRDPTAADPGSPDGSVITSPDVFRTSTRQKVTKEETEGSRMATRTCCGTRTRAVEGTDARKTTATRTTRKRASQEAMVQKQTENDLQANFEADMEQSQVSDNSGLLAGELDNVSGVNMDYDEQVSLESQNGSKNEVYEVVNDVQDVSDVDDNKKNLQNNDAVKEADQEEPREMLNSVQKVDFHNFSRRDLQSLCKKNKIPANTTNATMADALESLEIVEGLEEVLLQCNSQAPHSPTMSEMTSSYARRGWTSRRVNKEPTRSNLMTKSCRGSNRNVIEEMALEKTALIETPEAGTIVCSVESVLQSEVQSSCELGSIKSAEEQSEDIEYAGEIKSGKARLSVAEGELDLQCQIEAADLDYPEVPHLVSDTGNDNGNYGLLNSENIEQQEVSEDKIEADIADHIGSEVPEQLQNMDNQTNENTHEVSSGVGSKNTEVADYNVESGSDSEVKQLESGDDGMSSENEVSSSAREHDSENSKIENLAKGSDSGVFSDAGSECELDDLSLVGKLERMLEDQLSEKLIKSYQPPILVNNAETGLAMTTTDSTVQLCAAERIESKAAEENVSQNDTALIFHPMGMLEASCTEHEMAKKPNSESTILTDECGAEEKMTPLDKKSLRTLKKMLKEKLKETSLLANKMENLTLEENDDSLAKVEEVMEEECKNFEFKSDEVTSPVISGVAAELVPSEDLKDLTESIDVNADNHMGGIVEDSEVTFDVDAADLYSVDNLLNDAISEDSVTGHIPTEVNREMISGNHMSITPSKLMKTPMSVGRMNNDSDVNKENIDHSASRTKSANIVDSMSGKVASAMSMGKLKKALLHSEKKRSALHDRLDNCNALASP</sequence>
<dbReference type="EMBL" id="JBDFQZ010000014">
    <property type="protein sequence ID" value="KAK9665813.1"/>
    <property type="molecule type" value="Genomic_DNA"/>
</dbReference>
<feature type="region of interest" description="Disordered" evidence="1">
    <location>
        <begin position="47"/>
        <end position="123"/>
    </location>
</feature>
<dbReference type="Proteomes" id="UP001443914">
    <property type="component" value="Unassembled WGS sequence"/>
</dbReference>
<feature type="compositionally biased region" description="Basic and acidic residues" evidence="1">
    <location>
        <begin position="97"/>
        <end position="106"/>
    </location>
</feature>
<accession>A0AAW1GS13</accession>
<comment type="caution">
    <text evidence="2">The sequence shown here is derived from an EMBL/GenBank/DDBJ whole genome shotgun (WGS) entry which is preliminary data.</text>
</comment>